<comment type="caution">
    <text evidence="1">The sequence shown here is derived from an EMBL/GenBank/DDBJ whole genome shotgun (WGS) entry which is preliminary data.</text>
</comment>
<gene>
    <name evidence="1" type="ORF">S12H4_16659</name>
</gene>
<feature type="non-terminal residue" evidence="1">
    <location>
        <position position="39"/>
    </location>
</feature>
<sequence>MIQVQAHAILIYVVLGEVARPVDTFYPVFVRRGGSENIN</sequence>
<name>X1TJ29_9ZZZZ</name>
<dbReference type="AlphaFoldDB" id="X1TJ29"/>
<evidence type="ECO:0000313" key="1">
    <source>
        <dbReference type="EMBL" id="GAI80019.1"/>
    </source>
</evidence>
<proteinExistence type="predicted"/>
<organism evidence="1">
    <name type="scientific">marine sediment metagenome</name>
    <dbReference type="NCBI Taxonomy" id="412755"/>
    <lineage>
        <taxon>unclassified sequences</taxon>
        <taxon>metagenomes</taxon>
        <taxon>ecological metagenomes</taxon>
    </lineage>
</organism>
<protein>
    <submittedName>
        <fullName evidence="1">Uncharacterized protein</fullName>
    </submittedName>
</protein>
<accession>X1TJ29</accession>
<reference evidence="1" key="1">
    <citation type="journal article" date="2014" name="Front. Microbiol.">
        <title>High frequency of phylogenetically diverse reductive dehalogenase-homologous genes in deep subseafloor sedimentary metagenomes.</title>
        <authorList>
            <person name="Kawai M."/>
            <person name="Futagami T."/>
            <person name="Toyoda A."/>
            <person name="Takaki Y."/>
            <person name="Nishi S."/>
            <person name="Hori S."/>
            <person name="Arai W."/>
            <person name="Tsubouchi T."/>
            <person name="Morono Y."/>
            <person name="Uchiyama I."/>
            <person name="Ito T."/>
            <person name="Fujiyama A."/>
            <person name="Inagaki F."/>
            <person name="Takami H."/>
        </authorList>
    </citation>
    <scope>NUCLEOTIDE SEQUENCE</scope>
    <source>
        <strain evidence="1">Expedition CK06-06</strain>
    </source>
</reference>
<dbReference type="EMBL" id="BARW01008075">
    <property type="protein sequence ID" value="GAI80019.1"/>
    <property type="molecule type" value="Genomic_DNA"/>
</dbReference>